<protein>
    <recommendedName>
        <fullName evidence="3">DUF5082 domain-containing protein</fullName>
    </recommendedName>
</protein>
<gene>
    <name evidence="1" type="ordered locus">GTNG_0422</name>
</gene>
<dbReference type="HOGENOM" id="CLU_151224_0_0_9"/>
<sequence>MSEEHEIGEGIQVSSTLESIEKEIKRRAYETAISILRSYQGQVHEAMGEFRDGIRSFHRANDEYIPHWQGEAREAYEWIYADLKQLETRIGTTADELVDEISREIARLRRKIEEL</sequence>
<evidence type="ECO:0000313" key="2">
    <source>
        <dbReference type="Proteomes" id="UP000001578"/>
    </source>
</evidence>
<organism evidence="1 2">
    <name type="scientific">Geobacillus thermodenitrificans (strain NG80-2)</name>
    <dbReference type="NCBI Taxonomy" id="420246"/>
    <lineage>
        <taxon>Bacteria</taxon>
        <taxon>Bacillati</taxon>
        <taxon>Bacillota</taxon>
        <taxon>Bacilli</taxon>
        <taxon>Bacillales</taxon>
        <taxon>Anoxybacillaceae</taxon>
        <taxon>Geobacillus</taxon>
    </lineage>
</organism>
<proteinExistence type="predicted"/>
<dbReference type="InterPro" id="IPR036689">
    <property type="entry name" value="ESAT-6-like_sf"/>
</dbReference>
<dbReference type="EMBL" id="CP000557">
    <property type="protein sequence ID" value="ABO65804.1"/>
    <property type="molecule type" value="Genomic_DNA"/>
</dbReference>
<dbReference type="SUPFAM" id="SSF140453">
    <property type="entry name" value="EsxAB dimer-like"/>
    <property type="match status" value="1"/>
</dbReference>
<dbReference type="AlphaFoldDB" id="A4IKF0"/>
<dbReference type="eggNOG" id="ENOG5033Y3I">
    <property type="taxonomic scope" value="Bacteria"/>
</dbReference>
<accession>A4IKF0</accession>
<dbReference type="Proteomes" id="UP000001578">
    <property type="component" value="Chromosome"/>
</dbReference>
<dbReference type="KEGG" id="gtn:GTNG_0422"/>
<evidence type="ECO:0000313" key="1">
    <source>
        <dbReference type="EMBL" id="ABO65804.1"/>
    </source>
</evidence>
<evidence type="ECO:0008006" key="3">
    <source>
        <dbReference type="Google" id="ProtNLM"/>
    </source>
</evidence>
<reference evidence="1 2" key="1">
    <citation type="journal article" date="2007" name="Proc. Natl. Acad. Sci. U.S.A.">
        <title>Genome and proteome of long-chain alkane degrading Geobacillus thermodenitrificans NG80-2 isolated from a deep-subsurface oil reservoir.</title>
        <authorList>
            <person name="Feng L."/>
            <person name="Wang W."/>
            <person name="Cheng J."/>
            <person name="Ren Y."/>
            <person name="Zhao G."/>
            <person name="Gao C."/>
            <person name="Tang Y."/>
            <person name="Liu X."/>
            <person name="Han W."/>
            <person name="Peng X."/>
            <person name="Liu R."/>
            <person name="Wang L."/>
        </authorList>
    </citation>
    <scope>NUCLEOTIDE SEQUENCE [LARGE SCALE GENOMIC DNA]</scope>
    <source>
        <strain evidence="1 2">NG80-2</strain>
    </source>
</reference>
<name>A4IKF0_GEOTN</name>